<dbReference type="Gene3D" id="2.60.120.260">
    <property type="entry name" value="Galactose-binding domain-like"/>
    <property type="match status" value="1"/>
</dbReference>
<feature type="domain" description="DUF5000" evidence="3">
    <location>
        <begin position="313"/>
        <end position="443"/>
    </location>
</feature>
<dbReference type="InterPro" id="IPR033431">
    <property type="entry name" value="DUF5126"/>
</dbReference>
<dbReference type="Pfam" id="PF17166">
    <property type="entry name" value="DUF5126"/>
    <property type="match status" value="1"/>
</dbReference>
<evidence type="ECO:0000259" key="2">
    <source>
        <dbReference type="Pfam" id="PF16323"/>
    </source>
</evidence>
<feature type="transmembrane region" description="Helical" evidence="1">
    <location>
        <begin position="7"/>
        <end position="28"/>
    </location>
</feature>
<dbReference type="RefSeq" id="WP_210355075.1">
    <property type="nucleotide sequence ID" value="NZ_JAEQMU010000004.1"/>
</dbReference>
<dbReference type="Proteomes" id="UP001597440">
    <property type="component" value="Unassembled WGS sequence"/>
</dbReference>
<evidence type="ECO:0000259" key="4">
    <source>
        <dbReference type="Pfam" id="PF17166"/>
    </source>
</evidence>
<reference evidence="6" key="1">
    <citation type="journal article" date="2019" name="Int. J. Syst. Evol. Microbiol.">
        <title>The Global Catalogue of Microorganisms (GCM) 10K type strain sequencing project: providing services to taxonomists for standard genome sequencing and annotation.</title>
        <authorList>
            <consortium name="The Broad Institute Genomics Platform"/>
            <consortium name="The Broad Institute Genome Sequencing Center for Infectious Disease"/>
            <person name="Wu L."/>
            <person name="Ma J."/>
        </authorList>
    </citation>
    <scope>NUCLEOTIDE SEQUENCE [LARGE SCALE GENOMIC DNA]</scope>
    <source>
        <strain evidence="6">KCTC 52298</strain>
    </source>
</reference>
<evidence type="ECO:0000313" key="5">
    <source>
        <dbReference type="EMBL" id="MFD2553576.1"/>
    </source>
</evidence>
<dbReference type="InterPro" id="IPR032527">
    <property type="entry name" value="DUF4959"/>
</dbReference>
<keyword evidence="1" id="KW-1133">Transmembrane helix</keyword>
<dbReference type="InterPro" id="IPR032164">
    <property type="entry name" value="DUF5000"/>
</dbReference>
<dbReference type="PROSITE" id="PS51257">
    <property type="entry name" value="PROKAR_LIPOPROTEIN"/>
    <property type="match status" value="1"/>
</dbReference>
<evidence type="ECO:0000259" key="3">
    <source>
        <dbReference type="Pfam" id="PF16391"/>
    </source>
</evidence>
<sequence>MQRYITYAFIMLTSSLMLLSCMDSYMGLEKLSISSEKPGKLTVDKVEPRSGGLEIYFTLPKGNPNNVQVIATYKSKLGNTVEFKASRYSNVILVEGLTGTDEVAVELVSMDESGNRSDVVVVKEKPLLSPVEIARQSLLAIPAFGGVKLTWENNEAQAFAIHVLTEEEIQKGVVKLMEDPSKRVYSSSSKNTAVYLRQYGDFEQKFGFVLTDKWGNRTDTLVQLITPYKEEIIDYKLVKAVSNFNPTYGTAGLDYALKGVDPVTGIQNDGTAHSATFQPQTMFNGITAANEYLAYKFFVQQAGSTAKSYVQDLYATFDLNQDLRLSRVQVYPRPNASYLYTRSSVKRFKIWGTNDANTSRWSRFPDGWTLVGEYVGKMPVFPSAITDEERDYFYNKQEFSIVDDNINPEAKPASSFRYMRLQMMEAYTATETFYTINEFKLFGEVLKKY</sequence>
<evidence type="ECO:0000313" key="6">
    <source>
        <dbReference type="Proteomes" id="UP001597440"/>
    </source>
</evidence>
<organism evidence="5 6">
    <name type="scientific">Sphingobacterium tabacisoli</name>
    <dbReference type="NCBI Taxonomy" id="2044855"/>
    <lineage>
        <taxon>Bacteria</taxon>
        <taxon>Pseudomonadati</taxon>
        <taxon>Bacteroidota</taxon>
        <taxon>Sphingobacteriia</taxon>
        <taxon>Sphingobacteriales</taxon>
        <taxon>Sphingobacteriaceae</taxon>
        <taxon>Sphingobacterium</taxon>
    </lineage>
</organism>
<dbReference type="EMBL" id="JBHULD010000004">
    <property type="protein sequence ID" value="MFD2553576.1"/>
    <property type="molecule type" value="Genomic_DNA"/>
</dbReference>
<comment type="caution">
    <text evidence="5">The sequence shown here is derived from an EMBL/GenBank/DDBJ whole genome shotgun (WGS) entry which is preliminary data.</text>
</comment>
<keyword evidence="1" id="KW-0812">Transmembrane</keyword>
<proteinExistence type="predicted"/>
<accession>A0ABW5KY65</accession>
<keyword evidence="6" id="KW-1185">Reference proteome</keyword>
<feature type="domain" description="DUF4959" evidence="2">
    <location>
        <begin position="29"/>
        <end position="126"/>
    </location>
</feature>
<dbReference type="Pfam" id="PF16323">
    <property type="entry name" value="DUF4959"/>
    <property type="match status" value="1"/>
</dbReference>
<name>A0ABW5KY65_9SPHI</name>
<gene>
    <name evidence="5" type="ORF">ACFSQW_04185</name>
</gene>
<evidence type="ECO:0000256" key="1">
    <source>
        <dbReference type="SAM" id="Phobius"/>
    </source>
</evidence>
<feature type="domain" description="DUF5126" evidence="4">
    <location>
        <begin position="129"/>
        <end position="234"/>
    </location>
</feature>
<keyword evidence="1" id="KW-0472">Membrane</keyword>
<dbReference type="Pfam" id="PF16391">
    <property type="entry name" value="DUF5000"/>
    <property type="match status" value="1"/>
</dbReference>
<protein>
    <submittedName>
        <fullName evidence="5">DUF5126 domain-containing protein</fullName>
    </submittedName>
</protein>